<dbReference type="GO" id="GO:1990423">
    <property type="term" value="C:RZZ complex"/>
    <property type="evidence" value="ECO:0007669"/>
    <property type="project" value="TreeGrafter"/>
</dbReference>
<dbReference type="Proteomes" id="UP000659654">
    <property type="component" value="Unassembled WGS sequence"/>
</dbReference>
<evidence type="ECO:0000313" key="2">
    <source>
        <dbReference type="EMBL" id="CAD5231472.1"/>
    </source>
</evidence>
<dbReference type="GO" id="GO:0005737">
    <property type="term" value="C:cytoplasm"/>
    <property type="evidence" value="ECO:0007669"/>
    <property type="project" value="TreeGrafter"/>
</dbReference>
<dbReference type="Proteomes" id="UP000582659">
    <property type="component" value="Unassembled WGS sequence"/>
</dbReference>
<dbReference type="PANTHER" id="PTHR15688">
    <property type="entry name" value="KINETOCHORE-ASSOCIATED PROTEIN 1"/>
    <property type="match status" value="1"/>
</dbReference>
<dbReference type="EMBL" id="CAJFCV020000005">
    <property type="protein sequence ID" value="CAG9122666.1"/>
    <property type="molecule type" value="Genomic_DNA"/>
</dbReference>
<dbReference type="WBParaSite" id="BXY_0387600.1">
    <property type="protein sequence ID" value="BXY_0387600.1"/>
    <property type="gene ID" value="BXY_0387600"/>
</dbReference>
<protein>
    <submittedName>
        <fullName evidence="2">(pine wood nematode) hypothetical protein</fullName>
    </submittedName>
</protein>
<dbReference type="GO" id="GO:0031267">
    <property type="term" value="F:small GTPase binding"/>
    <property type="evidence" value="ECO:0007669"/>
    <property type="project" value="TreeGrafter"/>
</dbReference>
<dbReference type="OrthoDB" id="5868545at2759"/>
<dbReference type="GO" id="GO:0007094">
    <property type="term" value="P:mitotic spindle assembly checkpoint signaling"/>
    <property type="evidence" value="ECO:0007669"/>
    <property type="project" value="TreeGrafter"/>
</dbReference>
<dbReference type="InterPro" id="IPR052802">
    <property type="entry name" value="KNTC1"/>
</dbReference>
<dbReference type="GO" id="GO:0000070">
    <property type="term" value="P:mitotic sister chromatid segregation"/>
    <property type="evidence" value="ECO:0007669"/>
    <property type="project" value="TreeGrafter"/>
</dbReference>
<organism evidence="3 5">
    <name type="scientific">Bursaphelenchus xylophilus</name>
    <name type="common">Pinewood nematode worm</name>
    <name type="synonym">Aphelenchoides xylophilus</name>
    <dbReference type="NCBI Taxonomy" id="6326"/>
    <lineage>
        <taxon>Eukaryota</taxon>
        <taxon>Metazoa</taxon>
        <taxon>Ecdysozoa</taxon>
        <taxon>Nematoda</taxon>
        <taxon>Chromadorea</taxon>
        <taxon>Rhabditida</taxon>
        <taxon>Tylenchina</taxon>
        <taxon>Tylenchomorpha</taxon>
        <taxon>Aphelenchoidea</taxon>
        <taxon>Aphelenchoididae</taxon>
        <taxon>Bursaphelenchus</taxon>
    </lineage>
</organism>
<dbReference type="PANTHER" id="PTHR15688:SF1">
    <property type="entry name" value="KINETOCHORE-ASSOCIATED PROTEIN 1"/>
    <property type="match status" value="1"/>
</dbReference>
<gene>
    <name evidence="2" type="ORF">BXYJ_LOCUS11568</name>
</gene>
<dbReference type="InterPro" id="IPR055403">
    <property type="entry name" value="ARM_KNTC1_1st"/>
</dbReference>
<dbReference type="eggNOG" id="KOG4256">
    <property type="taxonomic scope" value="Eukaryota"/>
</dbReference>
<keyword evidence="4" id="KW-1185">Reference proteome</keyword>
<name>A0A1I7RT22_BURXY</name>
<dbReference type="GO" id="GO:1903394">
    <property type="term" value="P:protein localization to kinetochore involved in kinetochore assembly"/>
    <property type="evidence" value="ECO:0007669"/>
    <property type="project" value="TreeGrafter"/>
</dbReference>
<reference evidence="2" key="2">
    <citation type="submission" date="2020-09" db="EMBL/GenBank/DDBJ databases">
        <authorList>
            <person name="Kikuchi T."/>
        </authorList>
    </citation>
    <scope>NUCLEOTIDE SEQUENCE</scope>
    <source>
        <strain evidence="2">Ka4C1</strain>
    </source>
</reference>
<feature type="domain" description="KNTC1 first ARM-repeats" evidence="1">
    <location>
        <begin position="374"/>
        <end position="615"/>
    </location>
</feature>
<evidence type="ECO:0000313" key="5">
    <source>
        <dbReference type="WBParaSite" id="BXY_0387600.1"/>
    </source>
</evidence>
<accession>A0A1I7RT22</accession>
<reference evidence="5" key="1">
    <citation type="submission" date="2016-11" db="UniProtKB">
        <authorList>
            <consortium name="WormBaseParasite"/>
        </authorList>
    </citation>
    <scope>IDENTIFICATION</scope>
</reference>
<evidence type="ECO:0000313" key="3">
    <source>
        <dbReference type="Proteomes" id="UP000095284"/>
    </source>
</evidence>
<sequence length="2015" mass="229284">MAISFDQFEIVSSSVDGTTCAANLDNTDLFEVTTAATIKTEEELPRDCEPPKVISFPFAGRVYFVVDTYLYGILIEDTVVNEVQQVLPGAVCDYNVQPEFALLALDNGVIVVLGEDGVSPKTFQLSHREGTSYSIGICDVTIDDSFLVVLVEYPDTAELIIYSIDKFGNRDFIDGLERIASFPGLPLGFLAVTTSGISIIPKNCLKSRLYIDPCDLLSTVPQLQHLLMDDAAQDVDEVHTFDEMMMIRRDGFMSVYSNLGSIRPCGELDFYSLRSEIVQFQILNHEGSFVKSSDKVVLQLRDGDSYKLHCTTMSKDFSYSVEVPKTVGICSKMTIATTYADNVVYAEGFGLKSPQGVRIRFIYESRPDARLSNLLDKQRFDAAMKWALEYGLDTGIVIAREVQYIVSMMIRFGTEEQDMDEFISLLSQLPDDQSFDYAYEVMMLARNRESIQKMLDFCRGRQIKDESLISSVQCFKYAVTSYCLVYGPDADFSDPIWELFWNKEGHWDLFKQLVEDGKIDRARCLWQRYVDNMETNLQTKLEDFPGLLKSFDRVIRSDLALVNDVIQLLEHEILHSFVSLDNLPALSQYSECLVEFLQTVVSLLERSSQEYPFNAYFVADTVRRFRNKILKDVDDFDRQHQKILQLSQISAGLQTPNCFTDLDILRGRLKMICHIKKTYDVNCSMADVTAESFEALALKMLINFTYRVVDHLQVYAQTKVIPFCKEFKLDKDEIFLKFVKCGPRNLPVCLVLADMMDDSDLCARTTMAMMKSCPLTKSGWPPVLQAQIVKVLSRDISSSIRNQLNSLLLRRDIAMILLSYPKILRKNLITDIPTNQDLSSICFEVINAPDSTMVNKFDDVQKLHSMCMSDRALCFDFELFCQQVLGDLTDVAADCGFLDDFIRCLSDYEMKKRVLMPSIVVSLELMGQLPTECMPKYVKRVSAFLGYLNSDDPERLNAEEQMLVIYSTFTSFSLQITPNEIGNFEKAEGRLIDALLNTDNDLTFSGYQHFGEMLLLDMDKVVGLLYKPEVVQKMLVSEELKLRLQSMLSALFNGKLEVTYEHQSLIDAIYLHLSLFGQYPISMSDVAYLAERIASVVEFIELNQVKPGTPEIDSSWSTLLMYAHFVQEIIRALTPREPLDDIDDQWKNAENMEREKICNRAYEGESLCEIKVLHTAFNLAMSANNESSEKNRQELWNDLLMHLISTYNFELCLKAFQLINNPAFISDPTPLYSLYQNFLGLYLEKLIAHYGKEFYGLDAAVAACRSAPDEKQVEAVVDQLFKSFYQKQDRIPAYRCVELQMKLGFLSPIEAVKRMNAILCINELVAVGVNLSSRFMVGGPLCAMETLVISLVPPGILINWCQRFGHDVEQTLRTYVLKLVEVQIGEGKKALRTKTVADTLESLAPLGDQTKLLSELLQCMLAHVNPYDYDLIHTVLTKCVEMCQDQCTKNMFKKYLHLIKFLKSNRRVQLIGSAEVKWLKAKGLDQLQDSVWAKARLPFHIFFDETVTSTLKEFLLYELGTEQLPRWKDMVYKCKGLVPLTTVTLETSAILSDLERCCQLDEMNLAVLGSIKQLLAITLSPTIYLKKIACKMNELPNSIVRTEFLRLIYTASCELFSNMKAGHGAGIQKDEKFKEYEEALLWMKGIRLSGEMHTFLKNFDFISPQTSALIGDAKATCTVIIDEFTDWDNWDQIAKALAFLGKVSSQNLINLRSFLRNYLADRLSGHAEMVSVEEDEVTNGDLNLSMVPMEASAEVSEQYGVPYMDKDVTKLAMIVSMAYDDEEVVQFLDKIIRRPNEEVKWLCVVLRASIILGIDIQDKISPRLETALKEELLKNSRERTNLKLFEENGKELLIRSQICTTNVHTTFKNMDTQGQLRLCSSIALSLIKQDKIEFIHVSQLIDRLLAQKMSDVAFTLLKSYNTIHEPIRNQEVATLYAAIFSGTLEKIRLNTPTGHIIEPRTMPWVDIKEKVGAMIRCPEDCHHLYQNTIAVLRKMGMEKEARQLEIASDQLSSNA</sequence>
<dbReference type="GO" id="GO:0005828">
    <property type="term" value="C:kinetochore microtubule"/>
    <property type="evidence" value="ECO:0007669"/>
    <property type="project" value="TreeGrafter"/>
</dbReference>
<dbReference type="Proteomes" id="UP000095284">
    <property type="component" value="Unplaced"/>
</dbReference>
<dbReference type="Pfam" id="PF24520">
    <property type="entry name" value="ARM_KNTC1_1st"/>
    <property type="match status" value="1"/>
</dbReference>
<evidence type="ECO:0000259" key="1">
    <source>
        <dbReference type="Pfam" id="PF24520"/>
    </source>
</evidence>
<proteinExistence type="predicted"/>
<evidence type="ECO:0000313" key="4">
    <source>
        <dbReference type="Proteomes" id="UP000659654"/>
    </source>
</evidence>
<dbReference type="EMBL" id="CAJFDI010000005">
    <property type="protein sequence ID" value="CAD5231472.1"/>
    <property type="molecule type" value="Genomic_DNA"/>
</dbReference>